<dbReference type="EMBL" id="CP042593">
    <property type="protein sequence ID" value="QED48317.1"/>
    <property type="molecule type" value="Genomic_DNA"/>
</dbReference>
<accession>A0A5B8Z602</accession>
<name>A0A5B8Z602_CYTDA</name>
<dbReference type="AlphaFoldDB" id="A0A5B8Z602"/>
<dbReference type="RefSeq" id="WP_057771191.1">
    <property type="nucleotide sequence ID" value="NZ_CP042593.1"/>
</dbReference>
<dbReference type="KEGG" id="bda:FSZ17_14300"/>
<dbReference type="Pfam" id="PF10751">
    <property type="entry name" value="DUF2535"/>
    <property type="match status" value="1"/>
</dbReference>
<dbReference type="Proteomes" id="UP000321555">
    <property type="component" value="Chromosome"/>
</dbReference>
<evidence type="ECO:0000313" key="2">
    <source>
        <dbReference type="Proteomes" id="UP000321555"/>
    </source>
</evidence>
<protein>
    <submittedName>
        <fullName evidence="1">DUF2535 family protein</fullName>
    </submittedName>
</protein>
<organism evidence="1 2">
    <name type="scientific">Cytobacillus dafuensis</name>
    <name type="common">Bacillus dafuensis</name>
    <dbReference type="NCBI Taxonomy" id="1742359"/>
    <lineage>
        <taxon>Bacteria</taxon>
        <taxon>Bacillati</taxon>
        <taxon>Bacillota</taxon>
        <taxon>Bacilli</taxon>
        <taxon>Bacillales</taxon>
        <taxon>Bacillaceae</taxon>
        <taxon>Cytobacillus</taxon>
    </lineage>
</organism>
<reference evidence="2" key="1">
    <citation type="submission" date="2019-08" db="EMBL/GenBank/DDBJ databases">
        <authorList>
            <person name="Zheng X."/>
        </authorList>
    </citation>
    <scope>NUCLEOTIDE SEQUENCE [LARGE SCALE GENOMIC DNA]</scope>
    <source>
        <strain evidence="2">FJAT-25496</strain>
    </source>
</reference>
<proteinExistence type="predicted"/>
<evidence type="ECO:0000313" key="1">
    <source>
        <dbReference type="EMBL" id="QED48317.1"/>
    </source>
</evidence>
<gene>
    <name evidence="1" type="ORF">FSZ17_14300</name>
</gene>
<keyword evidence="2" id="KW-1185">Reference proteome</keyword>
<dbReference type="OrthoDB" id="2941639at2"/>
<dbReference type="STRING" id="1742359.GCA_001439625_01935"/>
<dbReference type="InterPro" id="IPR019687">
    <property type="entry name" value="DUF2535"/>
</dbReference>
<sequence>MLLKSLEFKNAVGQKVKITEIPVLDRNSPFHFMIQVRLQTLITSNYGSNKRVNNIISFREYLKRVLKWSVYRQLYKTPELKNNA</sequence>